<dbReference type="EMBL" id="GIBP01009942">
    <property type="protein sequence ID" value="NDV38911.1"/>
    <property type="molecule type" value="Transcribed_RNA"/>
</dbReference>
<name>A0A6B2LQC6_9EUKA</name>
<dbReference type="AlphaFoldDB" id="A0A6B2LQC6"/>
<comment type="catalytic activity">
    <reaction evidence="1">
        <text>S-ubiquitinyl-[E1 ubiquitin-activating enzyme]-L-cysteine + [E2 ubiquitin-conjugating enzyme]-L-cysteine = [E1 ubiquitin-activating enzyme]-L-cysteine + S-ubiquitinyl-[E2 ubiquitin-conjugating enzyme]-L-cysteine.</text>
        <dbReference type="EC" id="2.3.2.23"/>
    </reaction>
</comment>
<evidence type="ECO:0000256" key="5">
    <source>
        <dbReference type="ARBA" id="ARBA00022786"/>
    </source>
</evidence>
<evidence type="ECO:0000256" key="1">
    <source>
        <dbReference type="ARBA" id="ARBA00000485"/>
    </source>
</evidence>
<organism evidence="8">
    <name type="scientific">Arcella intermedia</name>
    <dbReference type="NCBI Taxonomy" id="1963864"/>
    <lineage>
        <taxon>Eukaryota</taxon>
        <taxon>Amoebozoa</taxon>
        <taxon>Tubulinea</taxon>
        <taxon>Elardia</taxon>
        <taxon>Arcellinida</taxon>
        <taxon>Sphaerothecina</taxon>
        <taxon>Arcellidae</taxon>
        <taxon>Arcella</taxon>
    </lineage>
</organism>
<dbReference type="PROSITE" id="PS50127">
    <property type="entry name" value="UBC_2"/>
    <property type="match status" value="1"/>
</dbReference>
<feature type="domain" description="UBC core" evidence="7">
    <location>
        <begin position="1"/>
        <end position="141"/>
    </location>
</feature>
<dbReference type="SUPFAM" id="SSF54495">
    <property type="entry name" value="UBC-like"/>
    <property type="match status" value="1"/>
</dbReference>
<comment type="pathway">
    <text evidence="2">Protein modification; protein ubiquitination.</text>
</comment>
<evidence type="ECO:0000313" key="8">
    <source>
        <dbReference type="EMBL" id="NDV38911.1"/>
    </source>
</evidence>
<evidence type="ECO:0000259" key="7">
    <source>
        <dbReference type="PROSITE" id="PS50127"/>
    </source>
</evidence>
<keyword evidence="3" id="KW-0808">Transferase</keyword>
<protein>
    <recommendedName>
        <fullName evidence="7">UBC core domain-containing protein</fullName>
    </recommendedName>
</protein>
<dbReference type="SMART" id="SM00212">
    <property type="entry name" value="UBCc"/>
    <property type="match status" value="1"/>
</dbReference>
<dbReference type="Pfam" id="PF00179">
    <property type="entry name" value="UQ_con"/>
    <property type="match status" value="1"/>
</dbReference>
<dbReference type="InterPro" id="IPR016135">
    <property type="entry name" value="UBQ-conjugating_enzyme/RWD"/>
</dbReference>
<dbReference type="GO" id="GO:0061631">
    <property type="term" value="F:ubiquitin conjugating enzyme activity"/>
    <property type="evidence" value="ECO:0007669"/>
    <property type="project" value="UniProtKB-EC"/>
</dbReference>
<dbReference type="Gene3D" id="3.10.110.10">
    <property type="entry name" value="Ubiquitin Conjugating Enzyme"/>
    <property type="match status" value="1"/>
</dbReference>
<evidence type="ECO:0000256" key="4">
    <source>
        <dbReference type="ARBA" id="ARBA00022741"/>
    </source>
</evidence>
<dbReference type="GO" id="GO:0005524">
    <property type="term" value="F:ATP binding"/>
    <property type="evidence" value="ECO:0007669"/>
    <property type="project" value="UniProtKB-KW"/>
</dbReference>
<accession>A0A6B2LQC6</accession>
<keyword evidence="6" id="KW-0067">ATP-binding</keyword>
<dbReference type="PANTHER" id="PTHR24068">
    <property type="entry name" value="UBIQUITIN-CONJUGATING ENZYME E2"/>
    <property type="match status" value="1"/>
</dbReference>
<dbReference type="InterPro" id="IPR000608">
    <property type="entry name" value="UBC"/>
</dbReference>
<keyword evidence="5" id="KW-0833">Ubl conjugation pathway</keyword>
<sequence length="141" mass="15772">MKEYKDCVRDPPMNVTLGPMGSNISHWEGTLQPDSDSVYSGGIFFVDIMFPSDYPFKPPKIFFKTKIFHPNISGSGGISLDILSHSWSPALTASRCLLSILSLIDDPNPDDPMVPEIAKLYKTNREAFNTTAKEWVLKYAL</sequence>
<reference evidence="8" key="1">
    <citation type="journal article" date="2020" name="J. Eukaryot. Microbiol.">
        <title>De novo Sequencing, Assembly and Annotation of the Transcriptome for the Free-Living Testate Amoeba Arcella intermedia.</title>
        <authorList>
            <person name="Ribeiro G.M."/>
            <person name="Porfirio-Sousa A.L."/>
            <person name="Maurer-Alcala X.X."/>
            <person name="Katz L.A."/>
            <person name="Lahr D.J.G."/>
        </authorList>
    </citation>
    <scope>NUCLEOTIDE SEQUENCE</scope>
</reference>
<evidence type="ECO:0000256" key="2">
    <source>
        <dbReference type="ARBA" id="ARBA00004906"/>
    </source>
</evidence>
<evidence type="ECO:0000256" key="3">
    <source>
        <dbReference type="ARBA" id="ARBA00022679"/>
    </source>
</evidence>
<proteinExistence type="predicted"/>
<keyword evidence="4" id="KW-0547">Nucleotide-binding</keyword>
<dbReference type="FunFam" id="3.10.110.10:FF:000101">
    <property type="entry name" value="Ubiquitin-conjugating enzyme E2 D2"/>
    <property type="match status" value="1"/>
</dbReference>
<evidence type="ECO:0000256" key="6">
    <source>
        <dbReference type="ARBA" id="ARBA00022840"/>
    </source>
</evidence>